<evidence type="ECO:0000256" key="4">
    <source>
        <dbReference type="ARBA" id="ARBA00022692"/>
    </source>
</evidence>
<feature type="transmembrane region" description="Helical" evidence="10">
    <location>
        <begin position="291"/>
        <end position="311"/>
    </location>
</feature>
<proteinExistence type="inferred from homology"/>
<dbReference type="InterPro" id="IPR020846">
    <property type="entry name" value="MFS_dom"/>
</dbReference>
<evidence type="ECO:0000256" key="8">
    <source>
        <dbReference type="RuleBase" id="RU003346"/>
    </source>
</evidence>
<dbReference type="EMBL" id="JABELV010000171">
    <property type="protein sequence ID" value="KAG7528692.1"/>
    <property type="molecule type" value="Genomic_DNA"/>
</dbReference>
<protein>
    <recommendedName>
        <fullName evidence="11">Major facilitator superfamily (MFS) profile domain-containing protein</fullName>
    </recommendedName>
</protein>
<evidence type="ECO:0000256" key="10">
    <source>
        <dbReference type="SAM" id="Phobius"/>
    </source>
</evidence>
<dbReference type="InterPro" id="IPR036259">
    <property type="entry name" value="MFS_trans_sf"/>
</dbReference>
<dbReference type="InterPro" id="IPR005828">
    <property type="entry name" value="MFS_sugar_transport-like"/>
</dbReference>
<feature type="domain" description="Major facilitator superfamily (MFS) profile" evidence="11">
    <location>
        <begin position="22"/>
        <end position="477"/>
    </location>
</feature>
<feature type="transmembrane region" description="Helical" evidence="10">
    <location>
        <begin position="166"/>
        <end position="189"/>
    </location>
</feature>
<feature type="transmembrane region" description="Helical" evidence="10">
    <location>
        <begin position="351"/>
        <end position="375"/>
    </location>
</feature>
<evidence type="ECO:0000313" key="13">
    <source>
        <dbReference type="Proteomes" id="UP000812966"/>
    </source>
</evidence>
<feature type="transmembrane region" description="Helical" evidence="10">
    <location>
        <begin position="454"/>
        <end position="473"/>
    </location>
</feature>
<accession>A0A8K0NNB2</accession>
<keyword evidence="4 10" id="KW-0812">Transmembrane</keyword>
<feature type="transmembrane region" description="Helical" evidence="10">
    <location>
        <begin position="137"/>
        <end position="154"/>
    </location>
</feature>
<dbReference type="Proteomes" id="UP000812966">
    <property type="component" value="Unassembled WGS sequence"/>
</dbReference>
<organism evidence="12 13">
    <name type="scientific">Filobasidium floriforme</name>
    <dbReference type="NCBI Taxonomy" id="5210"/>
    <lineage>
        <taxon>Eukaryota</taxon>
        <taxon>Fungi</taxon>
        <taxon>Dikarya</taxon>
        <taxon>Basidiomycota</taxon>
        <taxon>Agaricomycotina</taxon>
        <taxon>Tremellomycetes</taxon>
        <taxon>Filobasidiales</taxon>
        <taxon>Filobasidiaceae</taxon>
        <taxon>Filobasidium</taxon>
    </lineage>
</organism>
<name>A0A8K0NNB2_9TREE</name>
<dbReference type="NCBIfam" id="TIGR00879">
    <property type="entry name" value="SP"/>
    <property type="match status" value="1"/>
</dbReference>
<dbReference type="Gene3D" id="1.20.1250.20">
    <property type="entry name" value="MFS general substrate transporter like domains"/>
    <property type="match status" value="1"/>
</dbReference>
<dbReference type="OrthoDB" id="6612291at2759"/>
<keyword evidence="6 10" id="KW-0472">Membrane</keyword>
<dbReference type="InterPro" id="IPR050360">
    <property type="entry name" value="MFS_Sugar_Transporters"/>
</dbReference>
<feature type="region of interest" description="Disordered" evidence="9">
    <location>
        <begin position="524"/>
        <end position="547"/>
    </location>
</feature>
<dbReference type="SUPFAM" id="SSF103473">
    <property type="entry name" value="MFS general substrate transporter"/>
    <property type="match status" value="1"/>
</dbReference>
<comment type="caution">
    <text evidence="12">The sequence shown here is derived from an EMBL/GenBank/DDBJ whole genome shotgun (WGS) entry which is preliminary data.</text>
</comment>
<evidence type="ECO:0000256" key="9">
    <source>
        <dbReference type="SAM" id="MobiDB-lite"/>
    </source>
</evidence>
<comment type="catalytic activity">
    <reaction evidence="7">
        <text>myo-inositol(out) + H(+)(out) = myo-inositol(in) + H(+)(in)</text>
        <dbReference type="Rhea" id="RHEA:60364"/>
        <dbReference type="ChEBI" id="CHEBI:15378"/>
        <dbReference type="ChEBI" id="CHEBI:17268"/>
    </reaction>
</comment>
<feature type="transmembrane region" description="Helical" evidence="10">
    <location>
        <begin position="195"/>
        <end position="219"/>
    </location>
</feature>
<dbReference type="PRINTS" id="PR00171">
    <property type="entry name" value="SUGRTRNSPORT"/>
</dbReference>
<dbReference type="PANTHER" id="PTHR48022">
    <property type="entry name" value="PLASTIDIC GLUCOSE TRANSPORTER 4"/>
    <property type="match status" value="1"/>
</dbReference>
<evidence type="ECO:0000256" key="1">
    <source>
        <dbReference type="ARBA" id="ARBA00004141"/>
    </source>
</evidence>
<comment type="similarity">
    <text evidence="2 8">Belongs to the major facilitator superfamily. Sugar transporter (TC 2.A.1.1) family.</text>
</comment>
<dbReference type="PANTHER" id="PTHR48022:SF2">
    <property type="entry name" value="PLASTIDIC GLUCOSE TRANSPORTER 4"/>
    <property type="match status" value="1"/>
</dbReference>
<comment type="subcellular location">
    <subcellularLocation>
        <location evidence="1">Membrane</location>
        <topology evidence="1">Multi-pass membrane protein</topology>
    </subcellularLocation>
</comment>
<evidence type="ECO:0000256" key="7">
    <source>
        <dbReference type="ARBA" id="ARBA00049119"/>
    </source>
</evidence>
<evidence type="ECO:0000256" key="5">
    <source>
        <dbReference type="ARBA" id="ARBA00022989"/>
    </source>
</evidence>
<keyword evidence="5 10" id="KW-1133">Transmembrane helix</keyword>
<evidence type="ECO:0000256" key="3">
    <source>
        <dbReference type="ARBA" id="ARBA00022448"/>
    </source>
</evidence>
<evidence type="ECO:0000259" key="11">
    <source>
        <dbReference type="PROSITE" id="PS50850"/>
    </source>
</evidence>
<feature type="transmembrane region" description="Helical" evidence="10">
    <location>
        <begin position="323"/>
        <end position="344"/>
    </location>
</feature>
<dbReference type="Pfam" id="PF00083">
    <property type="entry name" value="Sugar_tr"/>
    <property type="match status" value="1"/>
</dbReference>
<dbReference type="AlphaFoldDB" id="A0A8K0NNB2"/>
<evidence type="ECO:0000313" key="12">
    <source>
        <dbReference type="EMBL" id="KAG7528692.1"/>
    </source>
</evidence>
<evidence type="ECO:0000256" key="2">
    <source>
        <dbReference type="ARBA" id="ARBA00010992"/>
    </source>
</evidence>
<keyword evidence="3 8" id="KW-0813">Transport</keyword>
<feature type="transmembrane region" description="Helical" evidence="10">
    <location>
        <begin position="20"/>
        <end position="40"/>
    </location>
</feature>
<dbReference type="GO" id="GO:0005351">
    <property type="term" value="F:carbohydrate:proton symporter activity"/>
    <property type="evidence" value="ECO:0007669"/>
    <property type="project" value="TreeGrafter"/>
</dbReference>
<keyword evidence="13" id="KW-1185">Reference proteome</keyword>
<dbReference type="PROSITE" id="PS50850">
    <property type="entry name" value="MFS"/>
    <property type="match status" value="1"/>
</dbReference>
<sequence length="547" mass="58988">MQTIKAKFSVIGADVTKRCILVCSFSAVAGVGFGYDFTWWGSILGSVHFNQVYGEKEVPLPTGDTTRILSTNQTSVGTGLGAVGLVLGCLVASYFNETFGRKRTILGVVAGVGIIGTLIQALSVIPHSYWTCVIGKMIINASLGTAITVVPLYMSECAPPAARGGFVALYSMFQAFGVLLGSIVIYIIIDEMSMINYLLPIMLQAILPLFLLATVPFICPESPRWLATKGRLDEATAVLDSLRPKTADSHEQHMKESIEIKASFDAQSSSGGEGSWIDLFRKGNLKRTLTVIGYQCLQQAQGASFMTYYLVVTFLGMGISNVYLVLIGFGIWGMGIAFVCLFLPDLIGRRALLLGGSCLMFGGLIVVAAVGGTVVQPTGALANLVIASIFFWSLGFSGGWGSVVWLISAEIPARPVAEKTMALGGASQFAISVLITFVAPYIQNPGYGNLGPKICYIFSAFCLVAFMFVYLLVPETAGRSIFEIEQMYEAGLPARKFKSYDSSNLVAEKQKELGLEEEKLSVPDKMELDDKDREISHFEDSRGQAFA</sequence>
<reference evidence="12" key="1">
    <citation type="submission" date="2020-04" db="EMBL/GenBank/DDBJ databases">
        <title>Analysis of mating type loci in Filobasidium floriforme.</title>
        <authorList>
            <person name="Nowrousian M."/>
        </authorList>
    </citation>
    <scope>NUCLEOTIDE SEQUENCE</scope>
    <source>
        <strain evidence="12">CBS 6242</strain>
    </source>
</reference>
<dbReference type="GO" id="GO:0016020">
    <property type="term" value="C:membrane"/>
    <property type="evidence" value="ECO:0007669"/>
    <property type="project" value="UniProtKB-SubCell"/>
</dbReference>
<feature type="transmembrane region" description="Helical" evidence="10">
    <location>
        <begin position="76"/>
        <end position="95"/>
    </location>
</feature>
<feature type="transmembrane region" description="Helical" evidence="10">
    <location>
        <begin position="104"/>
        <end position="125"/>
    </location>
</feature>
<feature type="transmembrane region" description="Helical" evidence="10">
    <location>
        <begin position="420"/>
        <end position="442"/>
    </location>
</feature>
<dbReference type="InterPro" id="IPR003663">
    <property type="entry name" value="Sugar/inositol_transpt"/>
</dbReference>
<feature type="transmembrane region" description="Helical" evidence="10">
    <location>
        <begin position="381"/>
        <end position="408"/>
    </location>
</feature>
<evidence type="ECO:0000256" key="6">
    <source>
        <dbReference type="ARBA" id="ARBA00023136"/>
    </source>
</evidence>
<gene>
    <name evidence="12" type="ORF">FFLO_05987</name>
</gene>